<organism evidence="2 3">
    <name type="scientific">Deinococcus petrolearius</name>
    <dbReference type="NCBI Taxonomy" id="1751295"/>
    <lineage>
        <taxon>Bacteria</taxon>
        <taxon>Thermotogati</taxon>
        <taxon>Deinococcota</taxon>
        <taxon>Deinococci</taxon>
        <taxon>Deinococcales</taxon>
        <taxon>Deinococcaceae</taxon>
        <taxon>Deinococcus</taxon>
    </lineage>
</organism>
<keyword evidence="1" id="KW-0812">Transmembrane</keyword>
<protein>
    <submittedName>
        <fullName evidence="2">Uncharacterized protein</fullName>
    </submittedName>
</protein>
<accession>A0ABW1DMX2</accession>
<keyword evidence="3" id="KW-1185">Reference proteome</keyword>
<evidence type="ECO:0000313" key="3">
    <source>
        <dbReference type="Proteomes" id="UP001595979"/>
    </source>
</evidence>
<evidence type="ECO:0000313" key="2">
    <source>
        <dbReference type="EMBL" id="MFC5849460.1"/>
    </source>
</evidence>
<proteinExistence type="predicted"/>
<comment type="caution">
    <text evidence="2">The sequence shown here is derived from an EMBL/GenBank/DDBJ whole genome shotgun (WGS) entry which is preliminary data.</text>
</comment>
<feature type="transmembrane region" description="Helical" evidence="1">
    <location>
        <begin position="60"/>
        <end position="77"/>
    </location>
</feature>
<reference evidence="3" key="1">
    <citation type="journal article" date="2019" name="Int. J. Syst. Evol. Microbiol.">
        <title>The Global Catalogue of Microorganisms (GCM) 10K type strain sequencing project: providing services to taxonomists for standard genome sequencing and annotation.</title>
        <authorList>
            <consortium name="The Broad Institute Genomics Platform"/>
            <consortium name="The Broad Institute Genome Sequencing Center for Infectious Disease"/>
            <person name="Wu L."/>
            <person name="Ma J."/>
        </authorList>
    </citation>
    <scope>NUCLEOTIDE SEQUENCE [LARGE SCALE GENOMIC DNA]</scope>
    <source>
        <strain evidence="3">CGMCC 1.15053</strain>
    </source>
</reference>
<name>A0ABW1DMX2_9DEIO</name>
<evidence type="ECO:0000256" key="1">
    <source>
        <dbReference type="SAM" id="Phobius"/>
    </source>
</evidence>
<keyword evidence="1" id="KW-1133">Transmembrane helix</keyword>
<sequence length="85" mass="9128">MRATDFNFWWFPELWDAPPPVPGTGRRPLRALLGVVVLLLAAALGAPLLLMLVFGLVNGGAALVLLGVLALLGRTGLRLMQWKAP</sequence>
<feature type="transmembrane region" description="Helical" evidence="1">
    <location>
        <begin position="31"/>
        <end position="54"/>
    </location>
</feature>
<dbReference type="RefSeq" id="WP_380050624.1">
    <property type="nucleotide sequence ID" value="NZ_JBHSOH010000020.1"/>
</dbReference>
<gene>
    <name evidence="2" type="ORF">ACFPQ6_14195</name>
</gene>
<keyword evidence="1" id="KW-0472">Membrane</keyword>
<dbReference type="EMBL" id="JBHSOH010000020">
    <property type="protein sequence ID" value="MFC5849460.1"/>
    <property type="molecule type" value="Genomic_DNA"/>
</dbReference>
<dbReference type="Proteomes" id="UP001595979">
    <property type="component" value="Unassembled WGS sequence"/>
</dbReference>